<keyword evidence="2" id="KW-1185">Reference proteome</keyword>
<proteinExistence type="predicted"/>
<sequence length="78" mass="8579">MKQIISCLLVIGSCQKPDFTIDSTKLDTPSELNAKATGKCEPIQAWVGQVRGRMDQPALYETQNGVNSGFAMERVSFK</sequence>
<organism evidence="1 2">
    <name type="scientific">Siphonobacter curvatus</name>
    <dbReference type="NCBI Taxonomy" id="2094562"/>
    <lineage>
        <taxon>Bacteria</taxon>
        <taxon>Pseudomonadati</taxon>
        <taxon>Bacteroidota</taxon>
        <taxon>Cytophagia</taxon>
        <taxon>Cytophagales</taxon>
        <taxon>Cytophagaceae</taxon>
        <taxon>Siphonobacter</taxon>
    </lineage>
</organism>
<dbReference type="AlphaFoldDB" id="A0A2S7IJL3"/>
<dbReference type="EMBL" id="PTRA01000002">
    <property type="protein sequence ID" value="PQA56782.1"/>
    <property type="molecule type" value="Genomic_DNA"/>
</dbReference>
<evidence type="ECO:0000313" key="1">
    <source>
        <dbReference type="EMBL" id="PQA56782.1"/>
    </source>
</evidence>
<gene>
    <name evidence="1" type="ORF">C5O19_15685</name>
</gene>
<dbReference type="Proteomes" id="UP000239590">
    <property type="component" value="Unassembled WGS sequence"/>
</dbReference>
<accession>A0A2S7IJL3</accession>
<protein>
    <submittedName>
        <fullName evidence="1">Uncharacterized protein</fullName>
    </submittedName>
</protein>
<reference evidence="2" key="1">
    <citation type="submission" date="2018-02" db="EMBL/GenBank/DDBJ databases">
        <title>Genome sequencing of Solimonas sp. HR-BB.</title>
        <authorList>
            <person name="Lee Y."/>
            <person name="Jeon C.O."/>
        </authorList>
    </citation>
    <scope>NUCLEOTIDE SEQUENCE [LARGE SCALE GENOMIC DNA]</scope>
    <source>
        <strain evidence="2">HR-U</strain>
    </source>
</reference>
<comment type="caution">
    <text evidence="1">The sequence shown here is derived from an EMBL/GenBank/DDBJ whole genome shotgun (WGS) entry which is preliminary data.</text>
</comment>
<name>A0A2S7IJL3_9BACT</name>
<evidence type="ECO:0000313" key="2">
    <source>
        <dbReference type="Proteomes" id="UP000239590"/>
    </source>
</evidence>